<feature type="domain" description="Protein kinase" evidence="16">
    <location>
        <begin position="278"/>
        <end position="529"/>
    </location>
</feature>
<accession>A0AAN9TST3</accession>
<evidence type="ECO:0000256" key="1">
    <source>
        <dbReference type="ARBA" id="ARBA00022443"/>
    </source>
</evidence>
<dbReference type="PROSITE" id="PS00109">
    <property type="entry name" value="PROTEIN_KINASE_TYR"/>
    <property type="match status" value="1"/>
</dbReference>
<dbReference type="PROSITE" id="PS50011">
    <property type="entry name" value="PROTEIN_KINASE_DOM"/>
    <property type="match status" value="1"/>
</dbReference>
<dbReference type="FunFam" id="3.30.505.10:FF:000004">
    <property type="entry name" value="Tyrosine-protein kinase"/>
    <property type="match status" value="1"/>
</dbReference>
<dbReference type="Proteomes" id="UP001367676">
    <property type="component" value="Unassembled WGS sequence"/>
</dbReference>
<feature type="region of interest" description="Disordered" evidence="13">
    <location>
        <begin position="1010"/>
        <end position="1087"/>
    </location>
</feature>
<feature type="compositionally biased region" description="Basic and acidic residues" evidence="13">
    <location>
        <begin position="666"/>
        <end position="676"/>
    </location>
</feature>
<dbReference type="PROSITE" id="PS50001">
    <property type="entry name" value="SH2"/>
    <property type="match status" value="1"/>
</dbReference>
<gene>
    <name evidence="17" type="ORF">V9T40_013804</name>
</gene>
<dbReference type="PROSITE" id="PS00107">
    <property type="entry name" value="PROTEIN_KINASE_ATP"/>
    <property type="match status" value="1"/>
</dbReference>
<dbReference type="EMBL" id="JBBCAQ010000033">
    <property type="protein sequence ID" value="KAK7582359.1"/>
    <property type="molecule type" value="Genomic_DNA"/>
</dbReference>
<dbReference type="FunFam" id="3.30.200.20:FF:000037">
    <property type="entry name" value="Tyrosine-protein kinase"/>
    <property type="match status" value="1"/>
</dbReference>
<dbReference type="InterPro" id="IPR001452">
    <property type="entry name" value="SH3_domain"/>
</dbReference>
<sequence length="1253" mass="137664">MLLAMKCAGGGFKFRKKKVVNKKNVSSDTCFWYGQIEQDTEALLQNRPLPHIPDISEADASLTGSGLVHPSNGNLSLETAAQRWTSKENLLTQEDDDPQLFVALYDFQAAGENQLSLKKGEQVRILSYNKSGEWCEAHASTDQVGWVPSNYVTPVNSLEKHSWYHGPISRNAAEYLLSSGINGSFLVRESESSPGQRSISLRYEGRVYHYRINEDNDGKVYVTAESRFNTLAELVHHHSMHSDGLITQLLYPAPKHNKPTVFALSPEPDEWEINRTDIVMRHKLGGGQYGDVYEAVWMRYNRTVAVKTLKEDTMALKDFLAEASIMKEMKHPNLVQLLGVCTREPPFYIITEFMSKGNLLDYLRHANKDQINAVVLMYIATQIASGMSYLESRLFIHRDLAARNCLVGENHLVKVADFGLARLMRDDTYTAHAGAKFPIKWTAPEGLAYNKFSTKSDVWAFGILLWEIATYGMSPYPGVDLTDVYHMLEKNYRMECPPGCPPKIYELMRQCWQWSPNERPTFQEIHNALENMFQESSIIEEVEKQLQGSSNQSYKKSRAENSSSTEPSSQSPVNTKETSTSKLTTFSSCPVRSSVVQLRRPTNKKGKTAPAPPKRTSLLSSCSSFRDSQYGSGNVHANSNHDLESHIHANNTNIDDTSYLNGATKESHFKSNRGDSESDILEQTPDTDDSGPHSCPGEWTKHSNNSIKTIHPHKVKKIHKVTNPTIKESTALTNSQKQVQVAALEVQNVKRAINRYGTLPKGARIGAYLESLRQNGIGEEDLESAAGAVTIPSACLSVAKLSCAQPGNMMRSNSSGGFQPSAASVSAAAAAARNRAAQPCIADFEFPPPPPPEELECEDVTNLQPSTEEASFRFGVNLRHREPSTDSCNSAKSEPAKKLGARPRDHPPSPPNHHMAGAVPSATSVSLPPSPPDPARDASFVGGGADVDNKHCEDGAAANNGEKVQLNHNLYKSVIPGIMKEMMDLKLVSDNKSGADDGCGDASSNVDFKQSLRKTSTDKGDSGGGSMFRVQLKKVDAKKPAEDTPLDMKSRLKKVDNGKVAAKDREGKTNGESTGSAVADEEDKRCSTGSINSLKKLWEGESPPEAGKEQQRKVWQPDEKPAIAIKPTTKAAVANKQTASSAIYATPGGLANVLDVWPVLENNLNALKSSTNVSSASWLLLSDKVCSFHASCLSYVDSAAPPHTKFHLRELLTKLETQSRLLRSAGTRNQVENAKVLNELHSTLKDVMNAVQK</sequence>
<organism evidence="17 18">
    <name type="scientific">Parthenolecanium corni</name>
    <dbReference type="NCBI Taxonomy" id="536013"/>
    <lineage>
        <taxon>Eukaryota</taxon>
        <taxon>Metazoa</taxon>
        <taxon>Ecdysozoa</taxon>
        <taxon>Arthropoda</taxon>
        <taxon>Hexapoda</taxon>
        <taxon>Insecta</taxon>
        <taxon>Pterygota</taxon>
        <taxon>Neoptera</taxon>
        <taxon>Paraneoptera</taxon>
        <taxon>Hemiptera</taxon>
        <taxon>Sternorrhyncha</taxon>
        <taxon>Coccoidea</taxon>
        <taxon>Coccidae</taxon>
        <taxon>Parthenolecanium</taxon>
    </lineage>
</organism>
<dbReference type="GO" id="GO:0023052">
    <property type="term" value="P:signaling"/>
    <property type="evidence" value="ECO:0007669"/>
    <property type="project" value="UniProtKB-ARBA"/>
</dbReference>
<feature type="region of interest" description="Disordered" evidence="13">
    <location>
        <begin position="666"/>
        <end position="705"/>
    </location>
</feature>
<comment type="similarity">
    <text evidence="12">Belongs to the protein kinase superfamily. Tyr protein kinase family.</text>
</comment>
<dbReference type="InterPro" id="IPR015015">
    <property type="entry name" value="F-actin-binding"/>
</dbReference>
<evidence type="ECO:0000256" key="11">
    <source>
        <dbReference type="PROSITE-ProRule" id="PRU10141"/>
    </source>
</evidence>
<protein>
    <recommendedName>
        <fullName evidence="12">Tyrosine-protein kinase</fullName>
        <ecNumber evidence="12">2.7.10.2</ecNumber>
    </recommendedName>
</protein>
<dbReference type="Pfam" id="PF07714">
    <property type="entry name" value="PK_Tyr_Ser-Thr"/>
    <property type="match status" value="1"/>
</dbReference>
<dbReference type="GO" id="GO:0007154">
    <property type="term" value="P:cell communication"/>
    <property type="evidence" value="ECO:0007669"/>
    <property type="project" value="UniProtKB-ARBA"/>
</dbReference>
<feature type="region of interest" description="Disordered" evidence="13">
    <location>
        <begin position="872"/>
        <end position="955"/>
    </location>
</feature>
<keyword evidence="7 12" id="KW-0829">Tyrosine-protein kinase</keyword>
<keyword evidence="5 11" id="KW-0067">ATP-binding</keyword>
<name>A0AAN9TST3_9HEMI</name>
<dbReference type="GO" id="GO:0048468">
    <property type="term" value="P:cell development"/>
    <property type="evidence" value="ECO:0007669"/>
    <property type="project" value="UniProtKB-ARBA"/>
</dbReference>
<dbReference type="SUPFAM" id="SSF56112">
    <property type="entry name" value="Protein kinase-like (PK-like)"/>
    <property type="match status" value="1"/>
</dbReference>
<evidence type="ECO:0000256" key="4">
    <source>
        <dbReference type="ARBA" id="ARBA00022777"/>
    </source>
</evidence>
<dbReference type="InterPro" id="IPR035837">
    <property type="entry name" value="ABL_SH2"/>
</dbReference>
<dbReference type="InterPro" id="IPR000719">
    <property type="entry name" value="Prot_kinase_dom"/>
</dbReference>
<dbReference type="InterPro" id="IPR036028">
    <property type="entry name" value="SH3-like_dom_sf"/>
</dbReference>
<feature type="compositionally biased region" description="Polar residues" evidence="13">
    <location>
        <begin position="625"/>
        <end position="638"/>
    </location>
</feature>
<evidence type="ECO:0000256" key="5">
    <source>
        <dbReference type="ARBA" id="ARBA00022840"/>
    </source>
</evidence>
<dbReference type="SMART" id="SM00326">
    <property type="entry name" value="SH3"/>
    <property type="match status" value="1"/>
</dbReference>
<dbReference type="Gene3D" id="3.30.200.20">
    <property type="entry name" value="Phosphorylase Kinase, domain 1"/>
    <property type="match status" value="1"/>
</dbReference>
<feature type="domain" description="SH3" evidence="15">
    <location>
        <begin position="96"/>
        <end position="157"/>
    </location>
</feature>
<dbReference type="FunFam" id="1.10.510.10:FF:000542">
    <property type="entry name" value="Tyrosine-protein kinase Abl"/>
    <property type="match status" value="1"/>
</dbReference>
<keyword evidence="1 10" id="KW-0728">SH3 domain</keyword>
<dbReference type="InterPro" id="IPR050198">
    <property type="entry name" value="Non-receptor_tyrosine_kinases"/>
</dbReference>
<dbReference type="SUPFAM" id="SSF50044">
    <property type="entry name" value="SH3-domain"/>
    <property type="match status" value="1"/>
</dbReference>
<evidence type="ECO:0000259" key="16">
    <source>
        <dbReference type="PROSITE" id="PS50011"/>
    </source>
</evidence>
<dbReference type="CDD" id="cd11850">
    <property type="entry name" value="SH3_Abl"/>
    <property type="match status" value="1"/>
</dbReference>
<reference evidence="17 18" key="1">
    <citation type="submission" date="2024-03" db="EMBL/GenBank/DDBJ databases">
        <title>Adaptation during the transition from Ophiocordyceps entomopathogen to insect associate is accompanied by gene loss and intensified selection.</title>
        <authorList>
            <person name="Ward C.M."/>
            <person name="Onetto C.A."/>
            <person name="Borneman A.R."/>
        </authorList>
    </citation>
    <scope>NUCLEOTIDE SEQUENCE [LARGE SCALE GENOMIC DNA]</scope>
    <source>
        <strain evidence="17">AWRI1</strain>
        <tissue evidence="17">Single Adult Female</tissue>
    </source>
</reference>
<feature type="compositionally biased region" description="Basic and acidic residues" evidence="13">
    <location>
        <begin position="894"/>
        <end position="907"/>
    </location>
</feature>
<feature type="compositionally biased region" description="Acidic residues" evidence="13">
    <location>
        <begin position="677"/>
        <end position="689"/>
    </location>
</feature>
<dbReference type="InterPro" id="IPR008266">
    <property type="entry name" value="Tyr_kinase_AS"/>
</dbReference>
<keyword evidence="2 12" id="KW-0808">Transferase</keyword>
<evidence type="ECO:0000256" key="2">
    <source>
        <dbReference type="ARBA" id="ARBA00022679"/>
    </source>
</evidence>
<dbReference type="FunFam" id="2.30.30.40:FF:000010">
    <property type="entry name" value="Tyrosine-protein kinase"/>
    <property type="match status" value="1"/>
</dbReference>
<dbReference type="CDD" id="cd05052">
    <property type="entry name" value="PTKc_Abl"/>
    <property type="match status" value="1"/>
</dbReference>
<keyword evidence="18" id="KW-1185">Reference proteome</keyword>
<evidence type="ECO:0000256" key="10">
    <source>
        <dbReference type="PROSITE-ProRule" id="PRU00192"/>
    </source>
</evidence>
<dbReference type="SMART" id="SM00219">
    <property type="entry name" value="TyrKc"/>
    <property type="match status" value="1"/>
</dbReference>
<evidence type="ECO:0000256" key="8">
    <source>
        <dbReference type="ARBA" id="ARBA00051245"/>
    </source>
</evidence>
<feature type="domain" description="SH2" evidence="14">
    <location>
        <begin position="163"/>
        <end position="253"/>
    </location>
</feature>
<evidence type="ECO:0000259" key="15">
    <source>
        <dbReference type="PROSITE" id="PS50002"/>
    </source>
</evidence>
<dbReference type="PROSITE" id="PS50002">
    <property type="entry name" value="SH3"/>
    <property type="match status" value="1"/>
</dbReference>
<dbReference type="GO" id="GO:0002009">
    <property type="term" value="P:morphogenesis of an epithelium"/>
    <property type="evidence" value="ECO:0007669"/>
    <property type="project" value="UniProtKB-ARBA"/>
</dbReference>
<keyword evidence="3 11" id="KW-0547">Nucleotide-binding</keyword>
<feature type="compositionally biased region" description="Polar residues" evidence="13">
    <location>
        <begin position="572"/>
        <end position="596"/>
    </location>
</feature>
<dbReference type="Pfam" id="PF00017">
    <property type="entry name" value="SH2"/>
    <property type="match status" value="1"/>
</dbReference>
<dbReference type="InterPro" id="IPR001245">
    <property type="entry name" value="Ser-Thr/Tyr_kinase_cat_dom"/>
</dbReference>
<dbReference type="GO" id="GO:0051129">
    <property type="term" value="P:negative regulation of cellular component organization"/>
    <property type="evidence" value="ECO:0007669"/>
    <property type="project" value="UniProtKB-ARBA"/>
</dbReference>
<dbReference type="Gene3D" id="1.20.120.330">
    <property type="entry name" value="Nucleotidyltransferases domain 2"/>
    <property type="match status" value="1"/>
</dbReference>
<dbReference type="GO" id="GO:0005524">
    <property type="term" value="F:ATP binding"/>
    <property type="evidence" value="ECO:0007669"/>
    <property type="project" value="UniProtKB-UniRule"/>
</dbReference>
<evidence type="ECO:0000256" key="12">
    <source>
        <dbReference type="RuleBase" id="RU362096"/>
    </source>
</evidence>
<keyword evidence="6 9" id="KW-0727">SH2 domain</keyword>
<dbReference type="SMART" id="SM00808">
    <property type="entry name" value="FABD"/>
    <property type="match status" value="1"/>
</dbReference>
<dbReference type="EC" id="2.7.10.2" evidence="12"/>
<dbReference type="InterPro" id="IPR036860">
    <property type="entry name" value="SH2_dom_sf"/>
</dbReference>
<evidence type="ECO:0000256" key="3">
    <source>
        <dbReference type="ARBA" id="ARBA00022741"/>
    </source>
</evidence>
<dbReference type="Gene3D" id="2.30.30.40">
    <property type="entry name" value="SH3 Domains"/>
    <property type="match status" value="1"/>
</dbReference>
<feature type="compositionally biased region" description="Basic and acidic residues" evidence="13">
    <location>
        <begin position="1033"/>
        <end position="1069"/>
    </location>
</feature>
<dbReference type="InterPro" id="IPR000980">
    <property type="entry name" value="SH2"/>
</dbReference>
<proteinExistence type="inferred from homology"/>
<dbReference type="PRINTS" id="PR00401">
    <property type="entry name" value="SH2DOMAIN"/>
</dbReference>
<dbReference type="InterPro" id="IPR020635">
    <property type="entry name" value="Tyr_kinase_cat_dom"/>
</dbReference>
<evidence type="ECO:0000256" key="13">
    <source>
        <dbReference type="SAM" id="MobiDB-lite"/>
    </source>
</evidence>
<dbReference type="AlphaFoldDB" id="A0AAN9TST3"/>
<comment type="catalytic activity">
    <reaction evidence="8 12">
        <text>L-tyrosyl-[protein] + ATP = O-phospho-L-tyrosyl-[protein] + ADP + H(+)</text>
        <dbReference type="Rhea" id="RHEA:10596"/>
        <dbReference type="Rhea" id="RHEA-COMP:10136"/>
        <dbReference type="Rhea" id="RHEA-COMP:20101"/>
        <dbReference type="ChEBI" id="CHEBI:15378"/>
        <dbReference type="ChEBI" id="CHEBI:30616"/>
        <dbReference type="ChEBI" id="CHEBI:46858"/>
        <dbReference type="ChEBI" id="CHEBI:61978"/>
        <dbReference type="ChEBI" id="CHEBI:456216"/>
        <dbReference type="EC" id="2.7.10.2"/>
    </reaction>
</comment>
<evidence type="ECO:0000256" key="9">
    <source>
        <dbReference type="PROSITE-ProRule" id="PRU00191"/>
    </source>
</evidence>
<comment type="caution">
    <text evidence="17">The sequence shown here is derived from an EMBL/GenBank/DDBJ whole genome shotgun (WGS) entry which is preliminary data.</text>
</comment>
<keyword evidence="4 12" id="KW-0418">Kinase</keyword>
<dbReference type="SMART" id="SM00252">
    <property type="entry name" value="SH2"/>
    <property type="match status" value="1"/>
</dbReference>
<evidence type="ECO:0000256" key="6">
    <source>
        <dbReference type="ARBA" id="ARBA00022999"/>
    </source>
</evidence>
<dbReference type="SUPFAM" id="SSF55550">
    <property type="entry name" value="SH2 domain"/>
    <property type="match status" value="1"/>
</dbReference>
<feature type="binding site" evidence="11">
    <location>
        <position position="317"/>
    </location>
    <ligand>
        <name>ATP</name>
        <dbReference type="ChEBI" id="CHEBI:30616"/>
    </ligand>
</feature>
<dbReference type="Pfam" id="PF08919">
    <property type="entry name" value="F_actin_bind"/>
    <property type="match status" value="1"/>
</dbReference>
<dbReference type="Pfam" id="PF00018">
    <property type="entry name" value="SH3_1"/>
    <property type="match status" value="1"/>
</dbReference>
<dbReference type="PRINTS" id="PR00452">
    <property type="entry name" value="SH3DOMAIN"/>
</dbReference>
<dbReference type="InterPro" id="IPR011009">
    <property type="entry name" value="Kinase-like_dom_sf"/>
</dbReference>
<dbReference type="InterPro" id="IPR017441">
    <property type="entry name" value="Protein_kinase_ATP_BS"/>
</dbReference>
<feature type="compositionally biased region" description="Low complexity" evidence="13">
    <location>
        <begin position="560"/>
        <end position="571"/>
    </location>
</feature>
<evidence type="ECO:0000256" key="7">
    <source>
        <dbReference type="ARBA" id="ARBA00023137"/>
    </source>
</evidence>
<evidence type="ECO:0000313" key="18">
    <source>
        <dbReference type="Proteomes" id="UP001367676"/>
    </source>
</evidence>
<dbReference type="Gene3D" id="1.10.510.10">
    <property type="entry name" value="Transferase(Phosphotransferase) domain 1"/>
    <property type="match status" value="1"/>
</dbReference>
<dbReference type="PANTHER" id="PTHR24418">
    <property type="entry name" value="TYROSINE-PROTEIN KINASE"/>
    <property type="match status" value="1"/>
</dbReference>
<dbReference type="Gene3D" id="3.30.505.10">
    <property type="entry name" value="SH2 domain"/>
    <property type="match status" value="1"/>
</dbReference>
<dbReference type="PRINTS" id="PR00109">
    <property type="entry name" value="TYRKINASE"/>
</dbReference>
<evidence type="ECO:0000313" key="17">
    <source>
        <dbReference type="EMBL" id="KAK7582359.1"/>
    </source>
</evidence>
<evidence type="ECO:0000259" key="14">
    <source>
        <dbReference type="PROSITE" id="PS50001"/>
    </source>
</evidence>
<feature type="region of interest" description="Disordered" evidence="13">
    <location>
        <begin position="544"/>
        <end position="639"/>
    </location>
</feature>
<dbReference type="CDD" id="cd09935">
    <property type="entry name" value="SH2_ABL"/>
    <property type="match status" value="1"/>
</dbReference>
<dbReference type="GO" id="GO:0004715">
    <property type="term" value="F:non-membrane spanning protein tyrosine kinase activity"/>
    <property type="evidence" value="ECO:0007669"/>
    <property type="project" value="UniProtKB-EC"/>
</dbReference>